<feature type="domain" description="Inhibitor I9" evidence="11">
    <location>
        <begin position="26"/>
        <end position="104"/>
    </location>
</feature>
<dbReference type="Gene3D" id="2.60.40.2310">
    <property type="match status" value="1"/>
</dbReference>
<evidence type="ECO:0000313" key="14">
    <source>
        <dbReference type="RefSeq" id="XP_021852564.1"/>
    </source>
</evidence>
<organism evidence="13 14">
    <name type="scientific">Spinacia oleracea</name>
    <name type="common">Spinach</name>
    <dbReference type="NCBI Taxonomy" id="3562"/>
    <lineage>
        <taxon>Eukaryota</taxon>
        <taxon>Viridiplantae</taxon>
        <taxon>Streptophyta</taxon>
        <taxon>Embryophyta</taxon>
        <taxon>Tracheophyta</taxon>
        <taxon>Spermatophyta</taxon>
        <taxon>Magnoliopsida</taxon>
        <taxon>eudicotyledons</taxon>
        <taxon>Gunneridae</taxon>
        <taxon>Pentapetalae</taxon>
        <taxon>Caryophyllales</taxon>
        <taxon>Chenopodiaceae</taxon>
        <taxon>Chenopodioideae</taxon>
        <taxon>Anserineae</taxon>
        <taxon>Spinacia</taxon>
    </lineage>
</organism>
<dbReference type="AlphaFoldDB" id="A0A9R0JZ86"/>
<gene>
    <name evidence="14" type="primary">LOC110792068</name>
</gene>
<dbReference type="PROSITE" id="PS51892">
    <property type="entry name" value="SUBTILASE"/>
    <property type="match status" value="1"/>
</dbReference>
<keyword evidence="13" id="KW-1185">Reference proteome</keyword>
<dbReference type="RefSeq" id="XP_021852564.1">
    <property type="nucleotide sequence ID" value="XM_021996872.2"/>
</dbReference>
<feature type="domain" description="Peptidase S8/S53" evidence="9">
    <location>
        <begin position="145"/>
        <end position="630"/>
    </location>
</feature>
<comment type="similarity">
    <text evidence="1 7">Belongs to the peptidase S8 family.</text>
</comment>
<feature type="active site" description="Charge relay system" evidence="6 7">
    <location>
        <position position="227"/>
    </location>
</feature>
<dbReference type="InterPro" id="IPR037045">
    <property type="entry name" value="S8pro/Inhibitor_I9_sf"/>
</dbReference>
<evidence type="ECO:0000256" key="4">
    <source>
        <dbReference type="ARBA" id="ARBA00022801"/>
    </source>
</evidence>
<dbReference type="FunFam" id="3.30.70.80:FF:000002">
    <property type="entry name" value="Subtilisin-like protease SBT5.3"/>
    <property type="match status" value="1"/>
</dbReference>
<dbReference type="Proteomes" id="UP000813463">
    <property type="component" value="Chromosome 5"/>
</dbReference>
<dbReference type="GO" id="GO:0005576">
    <property type="term" value="C:extracellular region"/>
    <property type="evidence" value="ECO:0000318"/>
    <property type="project" value="GO_Central"/>
</dbReference>
<dbReference type="Gene3D" id="3.30.70.80">
    <property type="entry name" value="Peptidase S8 propeptide/proteinase inhibitor I9"/>
    <property type="match status" value="1"/>
</dbReference>
<feature type="domain" description="Subtilisin-like protease fibronectin type-III" evidence="12">
    <location>
        <begin position="678"/>
        <end position="781"/>
    </location>
</feature>
<evidence type="ECO:0000256" key="7">
    <source>
        <dbReference type="PROSITE-ProRule" id="PRU01240"/>
    </source>
</evidence>
<evidence type="ECO:0000256" key="3">
    <source>
        <dbReference type="ARBA" id="ARBA00022729"/>
    </source>
</evidence>
<evidence type="ECO:0000313" key="13">
    <source>
        <dbReference type="Proteomes" id="UP000813463"/>
    </source>
</evidence>
<feature type="chain" id="PRO_5040440705" evidence="8">
    <location>
        <begin position="20"/>
        <end position="784"/>
    </location>
</feature>
<evidence type="ECO:0000259" key="11">
    <source>
        <dbReference type="Pfam" id="PF05922"/>
    </source>
</evidence>
<dbReference type="InterPro" id="IPR045051">
    <property type="entry name" value="SBT"/>
</dbReference>
<dbReference type="InterPro" id="IPR034197">
    <property type="entry name" value="Peptidases_S8_3"/>
</dbReference>
<feature type="active site" description="Charge relay system" evidence="6 7">
    <location>
        <position position="154"/>
    </location>
</feature>
<dbReference type="InterPro" id="IPR036852">
    <property type="entry name" value="Peptidase_S8/S53_dom_sf"/>
</dbReference>
<dbReference type="InterPro" id="IPR041469">
    <property type="entry name" value="Subtilisin-like_FN3"/>
</dbReference>
<keyword evidence="4 7" id="KW-0378">Hydrolase</keyword>
<evidence type="ECO:0000256" key="1">
    <source>
        <dbReference type="ARBA" id="ARBA00011073"/>
    </source>
</evidence>
<accession>A0A9R0JZ86</accession>
<evidence type="ECO:0000256" key="8">
    <source>
        <dbReference type="SAM" id="SignalP"/>
    </source>
</evidence>
<reference evidence="14" key="2">
    <citation type="submission" date="2025-08" db="UniProtKB">
        <authorList>
            <consortium name="RefSeq"/>
        </authorList>
    </citation>
    <scope>IDENTIFICATION</scope>
    <source>
        <tissue evidence="14">Leaf</tissue>
    </source>
</reference>
<dbReference type="PRINTS" id="PR00723">
    <property type="entry name" value="SUBTILISIN"/>
</dbReference>
<dbReference type="SUPFAM" id="SSF52743">
    <property type="entry name" value="Subtilisin-like"/>
    <property type="match status" value="1"/>
</dbReference>
<proteinExistence type="inferred from homology"/>
<reference evidence="13" key="1">
    <citation type="journal article" date="2021" name="Nat. Commun.">
        <title>Genomic analyses provide insights into spinach domestication and the genetic basis of agronomic traits.</title>
        <authorList>
            <person name="Cai X."/>
            <person name="Sun X."/>
            <person name="Xu C."/>
            <person name="Sun H."/>
            <person name="Wang X."/>
            <person name="Ge C."/>
            <person name="Zhang Z."/>
            <person name="Wang Q."/>
            <person name="Fei Z."/>
            <person name="Jiao C."/>
            <person name="Wang Q."/>
        </authorList>
    </citation>
    <scope>NUCLEOTIDE SEQUENCE [LARGE SCALE GENOMIC DNA]</scope>
    <source>
        <strain evidence="13">cv. Varoflay</strain>
    </source>
</reference>
<dbReference type="CDD" id="cd04852">
    <property type="entry name" value="Peptidases_S8_3"/>
    <property type="match status" value="1"/>
</dbReference>
<sequence length="784" mass="84223">MEIISKILFLFFFLLPILAASSENQVYIVYLGGHKGDKEVHEIEQFHHSYLASVKETEQEARASMLYSYKHSINGFAATLTPDQASKLSELEEVISVFRSHPMKHEMHTTRSWEFVGLEEGIKTTQMHSHTAGMTQGLLSKAKYGHNVIVGVLDSGFWPESKSYSDEGMGPIPKSWKGICQTGDAFTSSHCNRKVIGGRYYVKGYESVYGPLNRTLDYLSPRDKDGHGTHTSSTVGGRAVPDAAFMGDLAEGTASGGAPLVHLAIYKVCWAIPGQDKVDGNTCFEADMLAAMDDAINDGVHVLSISIGTSQPTGYAQDGIAIGALHAVNKGIVVSCSAGNSGPHPGTVANTAPWIITVGASSVDRKFNAPVVLGNGFILEGQTTTTYRLDNVTYPLVYAGDITVPNVTQELAGQCLPNSLSSEKANGKIVFCIRGNGTRVGKGLEVLRAGGIGYILGNAKGQGEEIVADPHVLPATALGEYGAMQILKYIKSTRYPAAKIYPANTQVGTSPAPFMASFTSRGPSVLDPTILKPDITAPGLNILAAWSEADAPTKLAADDRRVQWNIYSGTSMSCPHVSAAAALLKAIHPTWSSAAIRSALITTAGLKNNNESLITDSMGNQADAFQYGAGHFRPTKAADPGLVYDASYTDYLTYLCSLGMPGFDTSFKCPQKLPKTNDLNQPSLAIPKLNGTMTVTRTVTNVAKGKSYYFASVKPPMGYKVNISPNILVFKHKGQKKTFSITVEKERDVISNTQAANGQEYQFGWLTWYDGIHTVRSPMAVSSV</sequence>
<dbReference type="Pfam" id="PF17766">
    <property type="entry name" value="fn3_6"/>
    <property type="match status" value="1"/>
</dbReference>
<dbReference type="Pfam" id="PF00082">
    <property type="entry name" value="Peptidase_S8"/>
    <property type="match status" value="1"/>
</dbReference>
<keyword evidence="2 7" id="KW-0645">Protease</keyword>
<dbReference type="GO" id="GO:0006508">
    <property type="term" value="P:proteolysis"/>
    <property type="evidence" value="ECO:0007669"/>
    <property type="project" value="UniProtKB-KW"/>
</dbReference>
<dbReference type="PROSITE" id="PS00138">
    <property type="entry name" value="SUBTILASE_SER"/>
    <property type="match status" value="1"/>
</dbReference>
<protein>
    <submittedName>
        <fullName evidence="14">Subtilisin-like protease SBT5.6</fullName>
    </submittedName>
</protein>
<dbReference type="Pfam" id="PF05922">
    <property type="entry name" value="Inhibitor_I9"/>
    <property type="match status" value="1"/>
</dbReference>
<dbReference type="Gene3D" id="3.40.50.200">
    <property type="entry name" value="Peptidase S8/S53 domain"/>
    <property type="match status" value="1"/>
</dbReference>
<dbReference type="SMR" id="A0A9R0JZ86"/>
<dbReference type="Pfam" id="PF02225">
    <property type="entry name" value="PA"/>
    <property type="match status" value="1"/>
</dbReference>
<feature type="active site" description="Charge relay system" evidence="6 7">
    <location>
        <position position="571"/>
    </location>
</feature>
<dbReference type="InterPro" id="IPR010259">
    <property type="entry name" value="S8pro/Inhibitor_I9"/>
</dbReference>
<feature type="signal peptide" evidence="8">
    <location>
        <begin position="1"/>
        <end position="19"/>
    </location>
</feature>
<dbReference type="GeneID" id="110792068"/>
<dbReference type="FunFam" id="3.40.50.200:FF:000006">
    <property type="entry name" value="Subtilisin-like protease SBT1.5"/>
    <property type="match status" value="1"/>
</dbReference>
<evidence type="ECO:0000259" key="10">
    <source>
        <dbReference type="Pfam" id="PF02225"/>
    </source>
</evidence>
<dbReference type="Gene3D" id="3.50.30.30">
    <property type="match status" value="1"/>
</dbReference>
<dbReference type="CDD" id="cd02120">
    <property type="entry name" value="PA_subtilisin_like"/>
    <property type="match status" value="1"/>
</dbReference>
<evidence type="ECO:0000259" key="9">
    <source>
        <dbReference type="Pfam" id="PF00082"/>
    </source>
</evidence>
<dbReference type="GO" id="GO:0004252">
    <property type="term" value="F:serine-type endopeptidase activity"/>
    <property type="evidence" value="ECO:0000318"/>
    <property type="project" value="GO_Central"/>
</dbReference>
<feature type="domain" description="PA" evidence="10">
    <location>
        <begin position="392"/>
        <end position="480"/>
    </location>
</feature>
<evidence type="ECO:0000259" key="12">
    <source>
        <dbReference type="Pfam" id="PF17766"/>
    </source>
</evidence>
<dbReference type="InterPro" id="IPR000209">
    <property type="entry name" value="Peptidase_S8/S53_dom"/>
</dbReference>
<dbReference type="KEGG" id="soe:110792068"/>
<dbReference type="InterPro" id="IPR015500">
    <property type="entry name" value="Peptidase_S8_subtilisin-rel"/>
</dbReference>
<evidence type="ECO:0000256" key="6">
    <source>
        <dbReference type="PIRSR" id="PIRSR615500-1"/>
    </source>
</evidence>
<keyword evidence="5 7" id="KW-0720">Serine protease</keyword>
<dbReference type="InterPro" id="IPR023828">
    <property type="entry name" value="Peptidase_S8_Ser-AS"/>
</dbReference>
<dbReference type="InterPro" id="IPR003137">
    <property type="entry name" value="PA_domain"/>
</dbReference>
<dbReference type="PANTHER" id="PTHR10795">
    <property type="entry name" value="PROPROTEIN CONVERTASE SUBTILISIN/KEXIN"/>
    <property type="match status" value="1"/>
</dbReference>
<evidence type="ECO:0000256" key="2">
    <source>
        <dbReference type="ARBA" id="ARBA00022670"/>
    </source>
</evidence>
<dbReference type="FunFam" id="3.50.30.30:FF:000005">
    <property type="entry name" value="subtilisin-like protease SBT1.5"/>
    <property type="match status" value="1"/>
</dbReference>
<name>A0A9R0JZ86_SPIOL</name>
<keyword evidence="3 8" id="KW-0732">Signal</keyword>
<evidence type="ECO:0000256" key="5">
    <source>
        <dbReference type="ARBA" id="ARBA00022825"/>
    </source>
</evidence>
<dbReference type="OrthoDB" id="206201at2759"/>